<accession>A0AAD9MMM2</accession>
<keyword evidence="3" id="KW-1185">Reference proteome</keyword>
<dbReference type="Proteomes" id="UP001208570">
    <property type="component" value="Unassembled WGS sequence"/>
</dbReference>
<dbReference type="Pfam" id="PF00059">
    <property type="entry name" value="Lectin_C"/>
    <property type="match status" value="1"/>
</dbReference>
<dbReference type="PROSITE" id="PS50041">
    <property type="entry name" value="C_TYPE_LECTIN_2"/>
    <property type="match status" value="1"/>
</dbReference>
<evidence type="ECO:0000313" key="3">
    <source>
        <dbReference type="Proteomes" id="UP001208570"/>
    </source>
</evidence>
<gene>
    <name evidence="2" type="ORF">LSH36_3591g00006</name>
</gene>
<sequence>MGRRLNSTPEKQTLKSEQSAAYFIETKPSSLSFGLWLGASKSVEGVDVIWSHTMKAVIGSNYRNLDYGESMRQASGNNCLKSFRGQWSLAPCSKIKAFVCEY</sequence>
<dbReference type="InterPro" id="IPR001304">
    <property type="entry name" value="C-type_lectin-like"/>
</dbReference>
<proteinExistence type="predicted"/>
<feature type="domain" description="C-type lectin" evidence="1">
    <location>
        <begin position="13"/>
        <end position="101"/>
    </location>
</feature>
<dbReference type="Gene3D" id="3.10.100.10">
    <property type="entry name" value="Mannose-Binding Protein A, subunit A"/>
    <property type="match status" value="1"/>
</dbReference>
<dbReference type="EMBL" id="JAODUP010003574">
    <property type="protein sequence ID" value="KAK2138203.1"/>
    <property type="molecule type" value="Genomic_DNA"/>
</dbReference>
<dbReference type="InterPro" id="IPR016187">
    <property type="entry name" value="CTDL_fold"/>
</dbReference>
<reference evidence="2" key="1">
    <citation type="journal article" date="2023" name="Mol. Biol. Evol.">
        <title>Third-Generation Sequencing Reveals the Adaptive Role of the Epigenome in Three Deep-Sea Polychaetes.</title>
        <authorList>
            <person name="Perez M."/>
            <person name="Aroh O."/>
            <person name="Sun Y."/>
            <person name="Lan Y."/>
            <person name="Juniper S.K."/>
            <person name="Young C.R."/>
            <person name="Angers B."/>
            <person name="Qian P.Y."/>
        </authorList>
    </citation>
    <scope>NUCLEOTIDE SEQUENCE</scope>
    <source>
        <strain evidence="2">P08H-3</strain>
    </source>
</reference>
<evidence type="ECO:0000259" key="1">
    <source>
        <dbReference type="PROSITE" id="PS50041"/>
    </source>
</evidence>
<dbReference type="AlphaFoldDB" id="A0AAD9MMM2"/>
<dbReference type="SUPFAM" id="SSF56436">
    <property type="entry name" value="C-type lectin-like"/>
    <property type="match status" value="1"/>
</dbReference>
<comment type="caution">
    <text evidence="2">The sequence shown here is derived from an EMBL/GenBank/DDBJ whole genome shotgun (WGS) entry which is preliminary data.</text>
</comment>
<organism evidence="2 3">
    <name type="scientific">Paralvinella palmiformis</name>
    <dbReference type="NCBI Taxonomy" id="53620"/>
    <lineage>
        <taxon>Eukaryota</taxon>
        <taxon>Metazoa</taxon>
        <taxon>Spiralia</taxon>
        <taxon>Lophotrochozoa</taxon>
        <taxon>Annelida</taxon>
        <taxon>Polychaeta</taxon>
        <taxon>Sedentaria</taxon>
        <taxon>Canalipalpata</taxon>
        <taxon>Terebellida</taxon>
        <taxon>Terebelliformia</taxon>
        <taxon>Alvinellidae</taxon>
        <taxon>Paralvinella</taxon>
    </lineage>
</organism>
<dbReference type="InterPro" id="IPR016186">
    <property type="entry name" value="C-type_lectin-like/link_sf"/>
</dbReference>
<dbReference type="CDD" id="cd00037">
    <property type="entry name" value="CLECT"/>
    <property type="match status" value="1"/>
</dbReference>
<evidence type="ECO:0000313" key="2">
    <source>
        <dbReference type="EMBL" id="KAK2138203.1"/>
    </source>
</evidence>
<protein>
    <recommendedName>
        <fullName evidence="1">C-type lectin domain-containing protein</fullName>
    </recommendedName>
</protein>
<name>A0AAD9MMM2_9ANNE</name>